<protein>
    <recommendedName>
        <fullName evidence="4">S-locus glycoprotein domain-containing protein</fullName>
    </recommendedName>
</protein>
<organism evidence="5 6">
    <name type="scientific">Castanea mollissima</name>
    <name type="common">Chinese chestnut</name>
    <dbReference type="NCBI Taxonomy" id="60419"/>
    <lineage>
        <taxon>Eukaryota</taxon>
        <taxon>Viridiplantae</taxon>
        <taxon>Streptophyta</taxon>
        <taxon>Embryophyta</taxon>
        <taxon>Tracheophyta</taxon>
        <taxon>Spermatophyta</taxon>
        <taxon>Magnoliopsida</taxon>
        <taxon>eudicotyledons</taxon>
        <taxon>Gunneridae</taxon>
        <taxon>Pentapetalae</taxon>
        <taxon>rosids</taxon>
        <taxon>fabids</taxon>
        <taxon>Fagales</taxon>
        <taxon>Fagaceae</taxon>
        <taxon>Castanea</taxon>
    </lineage>
</organism>
<dbReference type="GO" id="GO:0048544">
    <property type="term" value="P:recognition of pollen"/>
    <property type="evidence" value="ECO:0007669"/>
    <property type="project" value="InterPro"/>
</dbReference>
<evidence type="ECO:0000313" key="6">
    <source>
        <dbReference type="Proteomes" id="UP000737018"/>
    </source>
</evidence>
<dbReference type="EMBL" id="JRKL02000333">
    <property type="protein sequence ID" value="KAF3972442.1"/>
    <property type="molecule type" value="Genomic_DNA"/>
</dbReference>
<dbReference type="PANTHER" id="PTHR32444">
    <property type="entry name" value="BULB-TYPE LECTIN DOMAIN-CONTAINING PROTEIN"/>
    <property type="match status" value="1"/>
</dbReference>
<dbReference type="OrthoDB" id="1741533at2759"/>
<sequence>MSTDLTFNNSFVNNQDEITIMSSLVNLEFLSKAVLDESGIVQWSSWHDTRWVEYWSAPQEFCDKYSSCGPNSYCNPYNGVKFECTCFPGFEPKSSRDWYLRDGSGGCLRKKQGVSICNDGEGFVKVEHLKVPDTSIAHVNMSLSLQKYDYAKKNDLNRKKRMLAILGVSVAVLFLLVVSVVYLLIMRKKIITLLASRLEQSSAL</sequence>
<keyword evidence="3" id="KW-0472">Membrane</keyword>
<keyword evidence="3" id="KW-0812">Transmembrane</keyword>
<proteinExistence type="predicted"/>
<dbReference type="Proteomes" id="UP000737018">
    <property type="component" value="Unassembled WGS sequence"/>
</dbReference>
<keyword evidence="3" id="KW-1133">Transmembrane helix</keyword>
<keyword evidence="2" id="KW-1015">Disulfide bond</keyword>
<dbReference type="PANTHER" id="PTHR32444:SF63">
    <property type="entry name" value="G-TYPE LECTIN S-RECEPTOR-LIKE SERINE_THREONINE-PROTEIN KINASE RKS1"/>
    <property type="match status" value="1"/>
</dbReference>
<accession>A0A8J4RGA4</accession>
<dbReference type="AlphaFoldDB" id="A0A8J4RGA4"/>
<evidence type="ECO:0000256" key="1">
    <source>
        <dbReference type="ARBA" id="ARBA00022729"/>
    </source>
</evidence>
<comment type="caution">
    <text evidence="5">The sequence shown here is derived from an EMBL/GenBank/DDBJ whole genome shotgun (WGS) entry which is preliminary data.</text>
</comment>
<evidence type="ECO:0000256" key="2">
    <source>
        <dbReference type="ARBA" id="ARBA00023157"/>
    </source>
</evidence>
<name>A0A8J4RGA4_9ROSI</name>
<evidence type="ECO:0000259" key="4">
    <source>
        <dbReference type="Pfam" id="PF00954"/>
    </source>
</evidence>
<reference evidence="5" key="1">
    <citation type="submission" date="2020-03" db="EMBL/GenBank/DDBJ databases">
        <title>Castanea mollissima Vanexum genome sequencing.</title>
        <authorList>
            <person name="Staton M."/>
        </authorList>
    </citation>
    <scope>NUCLEOTIDE SEQUENCE</scope>
    <source>
        <tissue evidence="5">Leaf</tissue>
    </source>
</reference>
<dbReference type="Pfam" id="PF00954">
    <property type="entry name" value="S_locus_glycop"/>
    <property type="match status" value="1"/>
</dbReference>
<gene>
    <name evidence="5" type="ORF">CMV_004041</name>
</gene>
<dbReference type="InterPro" id="IPR000858">
    <property type="entry name" value="S_locus_glycoprot_dom"/>
</dbReference>
<evidence type="ECO:0000256" key="3">
    <source>
        <dbReference type="SAM" id="Phobius"/>
    </source>
</evidence>
<feature type="transmembrane region" description="Helical" evidence="3">
    <location>
        <begin position="162"/>
        <end position="185"/>
    </location>
</feature>
<evidence type="ECO:0000313" key="5">
    <source>
        <dbReference type="EMBL" id="KAF3972442.1"/>
    </source>
</evidence>
<feature type="domain" description="S-locus glycoprotein" evidence="4">
    <location>
        <begin position="5"/>
        <end position="94"/>
    </location>
</feature>
<keyword evidence="1" id="KW-0732">Signal</keyword>
<keyword evidence="6" id="KW-1185">Reference proteome</keyword>